<dbReference type="AlphaFoldDB" id="A0A2W5KZ01"/>
<name>A0A2W5KZ01_SPHMC</name>
<feature type="chain" id="PRO_5016142647" description="Lipoprotein" evidence="2">
    <location>
        <begin position="22"/>
        <end position="230"/>
    </location>
</feature>
<feature type="region of interest" description="Disordered" evidence="1">
    <location>
        <begin position="206"/>
        <end position="230"/>
    </location>
</feature>
<proteinExistence type="predicted"/>
<evidence type="ECO:0000256" key="1">
    <source>
        <dbReference type="SAM" id="MobiDB-lite"/>
    </source>
</evidence>
<dbReference type="Proteomes" id="UP000248597">
    <property type="component" value="Unassembled WGS sequence"/>
</dbReference>
<keyword evidence="2" id="KW-0732">Signal</keyword>
<dbReference type="EMBL" id="QFPJ01000032">
    <property type="protein sequence ID" value="PZQ21309.1"/>
    <property type="molecule type" value="Genomic_DNA"/>
</dbReference>
<accession>A0A2W5KZ01</accession>
<gene>
    <name evidence="3" type="ORF">DI569_12395</name>
</gene>
<feature type="signal peptide" evidence="2">
    <location>
        <begin position="1"/>
        <end position="21"/>
    </location>
</feature>
<evidence type="ECO:0000256" key="2">
    <source>
        <dbReference type="SAM" id="SignalP"/>
    </source>
</evidence>
<evidence type="ECO:0008006" key="5">
    <source>
        <dbReference type="Google" id="ProtNLM"/>
    </source>
</evidence>
<organism evidence="3 4">
    <name type="scientific">Sphingopyxis macrogoltabida</name>
    <name type="common">Sphingomonas macrogoltabidus</name>
    <dbReference type="NCBI Taxonomy" id="33050"/>
    <lineage>
        <taxon>Bacteria</taxon>
        <taxon>Pseudomonadati</taxon>
        <taxon>Pseudomonadota</taxon>
        <taxon>Alphaproteobacteria</taxon>
        <taxon>Sphingomonadales</taxon>
        <taxon>Sphingomonadaceae</taxon>
        <taxon>Sphingopyxis</taxon>
    </lineage>
</organism>
<reference evidence="3 4" key="1">
    <citation type="submission" date="2017-08" db="EMBL/GenBank/DDBJ databases">
        <title>Infants hospitalized years apart are colonized by the same room-sourced microbial strains.</title>
        <authorList>
            <person name="Brooks B."/>
            <person name="Olm M.R."/>
            <person name="Firek B.A."/>
            <person name="Baker R."/>
            <person name="Thomas B.C."/>
            <person name="Morowitz M.J."/>
            <person name="Banfield J.F."/>
        </authorList>
    </citation>
    <scope>NUCLEOTIDE SEQUENCE [LARGE SCALE GENOMIC DNA]</scope>
    <source>
        <strain evidence="3">S2_005_003_R2_47</strain>
    </source>
</reference>
<comment type="caution">
    <text evidence="3">The sequence shown here is derived from an EMBL/GenBank/DDBJ whole genome shotgun (WGS) entry which is preliminary data.</text>
</comment>
<sequence length="230" mass="24504">MRLFHASLALAVFLAPLPALACSVASGYRVPTNLELAGDADLILLGLVTDGEGDAAGPEARRIEVHPVAVLKGELPAGAIRLPAMIAPDDAVQLSNPYDLKDAHPQSFAGACTRYVFPRGTRVLFFLKQRGGDWHLAGGPFSRSAEDVLGDDAPWLQATRFYVDVAARPPADRPALLAARRDALMARGDDPIARLIAADIDRQLAGPNEPLREDLPPPPDESDPVPATIE</sequence>
<protein>
    <recommendedName>
        <fullName evidence="5">Lipoprotein</fullName>
    </recommendedName>
</protein>
<evidence type="ECO:0000313" key="4">
    <source>
        <dbReference type="Proteomes" id="UP000248597"/>
    </source>
</evidence>
<evidence type="ECO:0000313" key="3">
    <source>
        <dbReference type="EMBL" id="PZQ21309.1"/>
    </source>
</evidence>